<dbReference type="InterPro" id="IPR025746">
    <property type="entry name" value="PilX_N_dom"/>
</dbReference>
<organism evidence="4 5">
    <name type="scientific">Marinilactibacillus psychrotolerans</name>
    <dbReference type="NCBI Taxonomy" id="191770"/>
    <lineage>
        <taxon>Bacteria</taxon>
        <taxon>Bacillati</taxon>
        <taxon>Bacillota</taxon>
        <taxon>Bacilli</taxon>
        <taxon>Lactobacillales</taxon>
        <taxon>Carnobacteriaceae</taxon>
        <taxon>Marinilactibacillus</taxon>
    </lineage>
</organism>
<keyword evidence="1" id="KW-0472">Membrane</keyword>
<dbReference type="EMBL" id="JBGQQK010000001">
    <property type="protein sequence ID" value="MFL2101783.1"/>
    <property type="molecule type" value="Genomic_DNA"/>
</dbReference>
<reference evidence="4 5" key="1">
    <citation type="submission" date="2024-08" db="EMBL/GenBank/DDBJ databases">
        <authorList>
            <person name="Arias E."/>
        </authorList>
    </citation>
    <scope>NUCLEOTIDE SEQUENCE [LARGE SCALE GENOMIC DNA]</scope>
    <source>
        <strain evidence="4 5">FAM 24106</strain>
    </source>
</reference>
<keyword evidence="1" id="KW-1133">Transmembrane helix</keyword>
<comment type="caution">
    <text evidence="4">The sequence shown here is derived from an EMBL/GenBank/DDBJ whole genome shotgun (WGS) entry which is preliminary data.</text>
</comment>
<dbReference type="Pfam" id="PF14341">
    <property type="entry name" value="PilX_N"/>
    <property type="match status" value="1"/>
</dbReference>
<proteinExistence type="predicted"/>
<dbReference type="Pfam" id="PF23981">
    <property type="entry name" value="DUF7305"/>
    <property type="match status" value="1"/>
</dbReference>
<evidence type="ECO:0000259" key="3">
    <source>
        <dbReference type="Pfam" id="PF23981"/>
    </source>
</evidence>
<dbReference type="RefSeq" id="WP_407141721.1">
    <property type="nucleotide sequence ID" value="NZ_JBGQQI010000001.1"/>
</dbReference>
<evidence type="ECO:0000313" key="4">
    <source>
        <dbReference type="EMBL" id="MFL2101783.1"/>
    </source>
</evidence>
<evidence type="ECO:0000259" key="2">
    <source>
        <dbReference type="Pfam" id="PF14341"/>
    </source>
</evidence>
<evidence type="ECO:0000313" key="5">
    <source>
        <dbReference type="Proteomes" id="UP001625374"/>
    </source>
</evidence>
<dbReference type="Proteomes" id="UP001625374">
    <property type="component" value="Unassembled WGS sequence"/>
</dbReference>
<evidence type="ECO:0000256" key="1">
    <source>
        <dbReference type="SAM" id="Phobius"/>
    </source>
</evidence>
<name>A0ABW8UFR6_9LACT</name>
<gene>
    <name evidence="4" type="ORF">ACEN37_00800</name>
</gene>
<accession>A0ABW8UFR6</accession>
<feature type="domain" description="Type 4 fimbrial biogenesis protein PilX N-terminal" evidence="2">
    <location>
        <begin position="17"/>
        <end position="65"/>
    </location>
</feature>
<keyword evidence="5" id="KW-1185">Reference proteome</keyword>
<keyword evidence="1" id="KW-0812">Transmembrane</keyword>
<feature type="transmembrane region" description="Helical" evidence="1">
    <location>
        <begin position="20"/>
        <end position="44"/>
    </location>
</feature>
<protein>
    <submittedName>
        <fullName evidence="4">Pilus assembly PilX N-terminal domain-containing protein</fullName>
    </submittedName>
</protein>
<dbReference type="InterPro" id="IPR055729">
    <property type="entry name" value="DUF7305"/>
</dbReference>
<feature type="domain" description="DUF7305" evidence="3">
    <location>
        <begin position="324"/>
        <end position="424"/>
    </location>
</feature>
<sequence>MGRIKSLVSKSQQEDGSGLVLTLMVLMVLSVLAVSLATVTIGSYRLTAKNRDSVSVYYVAEASLNETYEEIKSLVTDTYQLDVNQDTYFSMVENVMDETNGRTMNDFSPQFSEKPTATIEIQKISDGNPREYTLTSEGKIGNTTRTVTKNFTVGYKEKDSGGGLPTIPEGAAAVVKNQLDILGGTIKGDLYIDSTTPKSVNLDWGNYKSSSLMVKPGFDLNTMITYPNNNYKLNVEGPFPQEKNADFNWDQLENLISNFPQFESYPVPSDLTIYQDSNDPSSNKHQLIKDGSLYVNNWLIADYFEKLVLDHNVSFKDIIFSSNYTLNIDTNNKDIDISVENLDVSNGHLNILGNGKVTFHIKNKITFGSGSTLNVSGSTNQLELYYSGTSPVTLSGSQKINGSLFTLQSDLYFTGGAGVNGLIISGGKKITYDGGAYSNSYIFSPTADLILKGGTKINGAIVSKTLSMDGGVQLLTSPFNDSLGFKIEDEDNPNEQNIELIVSEPVIETSND</sequence>